<keyword evidence="9" id="KW-0812">Transmembrane</keyword>
<dbReference type="KEGG" id="hazt:108678838"/>
<dbReference type="SUPFAM" id="SSF64356">
    <property type="entry name" value="SNARE-like"/>
    <property type="match status" value="1"/>
</dbReference>
<keyword evidence="11" id="KW-1185">Reference proteome</keyword>
<keyword evidence="6 9" id="KW-0472">Membrane</keyword>
<evidence type="ECO:0000259" key="10">
    <source>
        <dbReference type="PROSITE" id="PS50859"/>
    </source>
</evidence>
<dbReference type="CDD" id="cd14824">
    <property type="entry name" value="Longin"/>
    <property type="match status" value="1"/>
</dbReference>
<dbReference type="InterPro" id="IPR010908">
    <property type="entry name" value="Longin_dom"/>
</dbReference>
<organism evidence="11 12">
    <name type="scientific">Hyalella azteca</name>
    <name type="common">Amphipod</name>
    <dbReference type="NCBI Taxonomy" id="294128"/>
    <lineage>
        <taxon>Eukaryota</taxon>
        <taxon>Metazoa</taxon>
        <taxon>Ecdysozoa</taxon>
        <taxon>Arthropoda</taxon>
        <taxon>Crustacea</taxon>
        <taxon>Multicrustacea</taxon>
        <taxon>Malacostraca</taxon>
        <taxon>Eumalacostraca</taxon>
        <taxon>Peracarida</taxon>
        <taxon>Amphipoda</taxon>
        <taxon>Senticaudata</taxon>
        <taxon>Talitrida</taxon>
        <taxon>Talitroidea</taxon>
        <taxon>Hyalellidae</taxon>
        <taxon>Hyalella</taxon>
    </lineage>
</organism>
<evidence type="ECO:0000256" key="5">
    <source>
        <dbReference type="ARBA" id="ARBA00023054"/>
    </source>
</evidence>
<dbReference type="InterPro" id="IPR044565">
    <property type="entry name" value="Sec22"/>
</dbReference>
<keyword evidence="4" id="KW-0653">Protein transport</keyword>
<comment type="similarity">
    <text evidence="3">Belongs to the synaptobrevin family.</text>
</comment>
<dbReference type="InterPro" id="IPR059071">
    <property type="entry name" value="SEC22a-c_C"/>
</dbReference>
<gene>
    <name evidence="12" type="primary">LOC108678838</name>
</gene>
<evidence type="ECO:0000256" key="9">
    <source>
        <dbReference type="SAM" id="Phobius"/>
    </source>
</evidence>
<evidence type="ECO:0000256" key="8">
    <source>
        <dbReference type="ARBA" id="ARBA00024188"/>
    </source>
</evidence>
<dbReference type="AlphaFoldDB" id="A0A8B7PA15"/>
<dbReference type="SMART" id="SM01270">
    <property type="entry name" value="Longin"/>
    <property type="match status" value="1"/>
</dbReference>
<dbReference type="GO" id="GO:0006890">
    <property type="term" value="P:retrograde vesicle-mediated transport, Golgi to endoplasmic reticulum"/>
    <property type="evidence" value="ECO:0007669"/>
    <property type="project" value="InterPro"/>
</dbReference>
<dbReference type="PROSITE" id="PS50859">
    <property type="entry name" value="LONGIN"/>
    <property type="match status" value="1"/>
</dbReference>
<evidence type="ECO:0000313" key="12">
    <source>
        <dbReference type="RefSeq" id="XP_018022820.1"/>
    </source>
</evidence>
<dbReference type="GO" id="GO:0005794">
    <property type="term" value="C:Golgi apparatus"/>
    <property type="evidence" value="ECO:0007669"/>
    <property type="project" value="UniProtKB-SubCell"/>
</dbReference>
<sequence length="326" mass="36003">MIHFSTVIRISDGIPLSVTRDSSIDSSFAAAKKNIKLLVTKIMLHPKRVCLLEDMYTIHCVHSSVVAFIAVCDPTFSHLLIHSFLDELDKEFSMLYNSSVIAAVRRPYAFTEFDSYMEKMQQKYCSPQFVASRGNLTDLRAELSISPPITLSVADISPPSPAQQHPNSPNHVSLGIHGISNGTLSNNKHSADIAQVGASKQLMPLSLAARGLISLAVLFSTLDAYRGLSSLSQGGLEEFDGKSPLLGFGFLLECSILGSQVHVLRRYQRFRKLWSLASVVLVALVSLLLLSDRRDAWLSLLYVAVSAALAYFTLNRNFRKLNKFNV</sequence>
<dbReference type="Pfam" id="PF13774">
    <property type="entry name" value="Longin"/>
    <property type="match status" value="1"/>
</dbReference>
<feature type="domain" description="Longin" evidence="10">
    <location>
        <begin position="6"/>
        <end position="117"/>
    </location>
</feature>
<keyword evidence="4" id="KW-0813">Transport</keyword>
<evidence type="ECO:0000256" key="3">
    <source>
        <dbReference type="ARBA" id="ARBA00008025"/>
    </source>
</evidence>
<evidence type="ECO:0000256" key="6">
    <source>
        <dbReference type="ARBA" id="ARBA00023136"/>
    </source>
</evidence>
<dbReference type="GO" id="GO:0006888">
    <property type="term" value="P:endoplasmic reticulum to Golgi vesicle-mediated transport"/>
    <property type="evidence" value="ECO:0007669"/>
    <property type="project" value="InterPro"/>
</dbReference>
<dbReference type="RefSeq" id="XP_018022820.1">
    <property type="nucleotide sequence ID" value="XM_018167331.1"/>
</dbReference>
<proteinExistence type="inferred from homology"/>
<dbReference type="Proteomes" id="UP000694843">
    <property type="component" value="Unplaced"/>
</dbReference>
<dbReference type="PANTHER" id="PTHR45837">
    <property type="entry name" value="VESICLE-TRAFFICKING PROTEIN SEC22B"/>
    <property type="match status" value="1"/>
</dbReference>
<keyword evidence="5" id="KW-0175">Coiled coil</keyword>
<dbReference type="GO" id="GO:0005789">
    <property type="term" value="C:endoplasmic reticulum membrane"/>
    <property type="evidence" value="ECO:0007669"/>
    <property type="project" value="UniProtKB-SubCell"/>
</dbReference>
<dbReference type="Gene3D" id="3.30.450.50">
    <property type="entry name" value="Longin domain"/>
    <property type="match status" value="1"/>
</dbReference>
<evidence type="ECO:0000256" key="1">
    <source>
        <dbReference type="ARBA" id="ARBA00004163"/>
    </source>
</evidence>
<dbReference type="Pfam" id="PF25970">
    <property type="entry name" value="SEC22a_C"/>
    <property type="match status" value="1"/>
</dbReference>
<accession>A0A8B7PA15</accession>
<feature type="transmembrane region" description="Helical" evidence="9">
    <location>
        <begin position="273"/>
        <end position="290"/>
    </location>
</feature>
<dbReference type="GeneID" id="108678838"/>
<protein>
    <submittedName>
        <fullName evidence="12">Vesicle-trafficking protein SEC22a</fullName>
    </submittedName>
</protein>
<dbReference type="GO" id="GO:0015031">
    <property type="term" value="P:protein transport"/>
    <property type="evidence" value="ECO:0007669"/>
    <property type="project" value="UniProtKB-KW"/>
</dbReference>
<comment type="subcellular location">
    <subcellularLocation>
        <location evidence="1">Endoplasmic reticulum membrane</location>
        <topology evidence="1">Single-pass type IV membrane protein</topology>
    </subcellularLocation>
    <subcellularLocation>
        <location evidence="8">Golgi apparatus</location>
        <location evidence="8">cis-Golgi network membrane</location>
    </subcellularLocation>
    <subcellularLocation>
        <location evidence="2">Melanosome</location>
    </subcellularLocation>
</comment>
<evidence type="ECO:0000256" key="2">
    <source>
        <dbReference type="ARBA" id="ARBA00004223"/>
    </source>
</evidence>
<evidence type="ECO:0000313" key="11">
    <source>
        <dbReference type="Proteomes" id="UP000694843"/>
    </source>
</evidence>
<dbReference type="OMA" id="IMMCEEN"/>
<dbReference type="GO" id="GO:0005484">
    <property type="term" value="F:SNAP receptor activity"/>
    <property type="evidence" value="ECO:0007669"/>
    <property type="project" value="InterPro"/>
</dbReference>
<evidence type="ECO:0000256" key="7">
    <source>
        <dbReference type="ARBA" id="ARBA00024173"/>
    </source>
</evidence>
<dbReference type="InterPro" id="IPR011012">
    <property type="entry name" value="Longin-like_dom_sf"/>
</dbReference>
<feature type="transmembrane region" description="Helical" evidence="9">
    <location>
        <begin position="296"/>
        <end position="314"/>
    </location>
</feature>
<dbReference type="OrthoDB" id="1719357at2759"/>
<keyword evidence="9" id="KW-1133">Transmembrane helix</keyword>
<comment type="function">
    <text evidence="7">SNARE involved in targeting and fusion of ER-derived transport vesicles with the Golgi complex as well as Golgi-derived retrograde transport vesicles with the ER.</text>
</comment>
<evidence type="ECO:0000256" key="4">
    <source>
        <dbReference type="ARBA" id="ARBA00022927"/>
    </source>
</evidence>
<name>A0A8B7PA15_HYAAZ</name>
<reference evidence="12" key="1">
    <citation type="submission" date="2025-08" db="UniProtKB">
        <authorList>
            <consortium name="RefSeq"/>
        </authorList>
    </citation>
    <scope>IDENTIFICATION</scope>
    <source>
        <tissue evidence="12">Whole organism</tissue>
    </source>
</reference>